<accession>A0ABV7GLE6</accession>
<dbReference type="CDD" id="cd00408">
    <property type="entry name" value="DHDPS-like"/>
    <property type="match status" value="1"/>
</dbReference>
<proteinExistence type="inferred from homology"/>
<dbReference type="PIRSF" id="PIRSF001365">
    <property type="entry name" value="DHDPS"/>
    <property type="match status" value="1"/>
</dbReference>
<keyword evidence="2 3" id="KW-0456">Lyase</keyword>
<dbReference type="InterPro" id="IPR002220">
    <property type="entry name" value="DapA-like"/>
</dbReference>
<evidence type="ECO:0000313" key="4">
    <source>
        <dbReference type="EMBL" id="MFC3142412.1"/>
    </source>
</evidence>
<evidence type="ECO:0000256" key="2">
    <source>
        <dbReference type="ARBA" id="ARBA00023239"/>
    </source>
</evidence>
<evidence type="ECO:0000313" key="5">
    <source>
        <dbReference type="Proteomes" id="UP001595632"/>
    </source>
</evidence>
<gene>
    <name evidence="4" type="ORF">ACFOGP_06815</name>
</gene>
<keyword evidence="5" id="KW-1185">Reference proteome</keyword>
<dbReference type="Proteomes" id="UP001595632">
    <property type="component" value="Unassembled WGS sequence"/>
</dbReference>
<dbReference type="EMBL" id="JBHRTB010000010">
    <property type="protein sequence ID" value="MFC3142412.1"/>
    <property type="molecule type" value="Genomic_DNA"/>
</dbReference>
<dbReference type="PANTHER" id="PTHR12128">
    <property type="entry name" value="DIHYDRODIPICOLINATE SYNTHASE"/>
    <property type="match status" value="1"/>
</dbReference>
<name>A0ABV7GLE6_9RHOB</name>
<evidence type="ECO:0000256" key="3">
    <source>
        <dbReference type="PIRNR" id="PIRNR001365"/>
    </source>
</evidence>
<dbReference type="Pfam" id="PF00701">
    <property type="entry name" value="DHDPS"/>
    <property type="match status" value="1"/>
</dbReference>
<comment type="similarity">
    <text evidence="1 3">Belongs to the DapA family.</text>
</comment>
<dbReference type="SUPFAM" id="SSF51569">
    <property type="entry name" value="Aldolase"/>
    <property type="match status" value="1"/>
</dbReference>
<evidence type="ECO:0000256" key="1">
    <source>
        <dbReference type="ARBA" id="ARBA00007592"/>
    </source>
</evidence>
<dbReference type="RefSeq" id="WP_275633943.1">
    <property type="nucleotide sequence ID" value="NZ_JARGYD010000007.1"/>
</dbReference>
<sequence>MTKLGGCFPVLCTPFRDDGSVSPEEFDDVVEFCLSVGVDGVVFPGVASEVDTLSDDEREMLTMRLGDRLNGRVPFIVGASAATPDGVAKHLATGARAGAAAAMVMAPGAVGGDVAAQRAFFAAVTDASPLPIMLQNAPVPIGAGLPPAAVAEVAGVPGVDYVKEETMPCGQNLTRIADAAGDSILGVFGGAGGRYITDELARGSLGTLPACELADLHVRLVAAWMRGDRDEARRLFMVSMPLLGFQAIFRMHMTKHTLVRRGVLSSTHVRGKGPRMDAGDRAELNALLDQISNELTEFPVKPTEVYA</sequence>
<dbReference type="SMART" id="SM01130">
    <property type="entry name" value="DHDPS"/>
    <property type="match status" value="1"/>
</dbReference>
<dbReference type="PRINTS" id="PR00146">
    <property type="entry name" value="DHPICSNTHASE"/>
</dbReference>
<comment type="caution">
    <text evidence="4">The sequence shown here is derived from an EMBL/GenBank/DDBJ whole genome shotgun (WGS) entry which is preliminary data.</text>
</comment>
<protein>
    <submittedName>
        <fullName evidence="4">Dihydrodipicolinate synthase family protein</fullName>
    </submittedName>
</protein>
<dbReference type="InterPro" id="IPR013785">
    <property type="entry name" value="Aldolase_TIM"/>
</dbReference>
<dbReference type="PANTHER" id="PTHR12128:SF66">
    <property type="entry name" value="4-HYDROXY-2-OXOGLUTARATE ALDOLASE, MITOCHONDRIAL"/>
    <property type="match status" value="1"/>
</dbReference>
<dbReference type="Gene3D" id="3.20.20.70">
    <property type="entry name" value="Aldolase class I"/>
    <property type="match status" value="1"/>
</dbReference>
<organism evidence="4 5">
    <name type="scientific">Psychromarinibacter halotolerans</name>
    <dbReference type="NCBI Taxonomy" id="1775175"/>
    <lineage>
        <taxon>Bacteria</taxon>
        <taxon>Pseudomonadati</taxon>
        <taxon>Pseudomonadota</taxon>
        <taxon>Alphaproteobacteria</taxon>
        <taxon>Rhodobacterales</taxon>
        <taxon>Paracoccaceae</taxon>
        <taxon>Psychromarinibacter</taxon>
    </lineage>
</organism>
<reference evidence="5" key="1">
    <citation type="journal article" date="2019" name="Int. J. Syst. Evol. Microbiol.">
        <title>The Global Catalogue of Microorganisms (GCM) 10K type strain sequencing project: providing services to taxonomists for standard genome sequencing and annotation.</title>
        <authorList>
            <consortium name="The Broad Institute Genomics Platform"/>
            <consortium name="The Broad Institute Genome Sequencing Center for Infectious Disease"/>
            <person name="Wu L."/>
            <person name="Ma J."/>
        </authorList>
    </citation>
    <scope>NUCLEOTIDE SEQUENCE [LARGE SCALE GENOMIC DNA]</scope>
    <source>
        <strain evidence="5">KCTC 52366</strain>
    </source>
</reference>